<feature type="region of interest" description="Disordered" evidence="1">
    <location>
        <begin position="74"/>
        <end position="139"/>
    </location>
</feature>
<protein>
    <submittedName>
        <fullName evidence="2">Uncharacterized protein</fullName>
    </submittedName>
</protein>
<evidence type="ECO:0000256" key="1">
    <source>
        <dbReference type="SAM" id="MobiDB-lite"/>
    </source>
</evidence>
<feature type="region of interest" description="Disordered" evidence="1">
    <location>
        <begin position="19"/>
        <end position="51"/>
    </location>
</feature>
<evidence type="ECO:0000313" key="2">
    <source>
        <dbReference type="EMBL" id="ADD95827.1"/>
    </source>
</evidence>
<dbReference type="AlphaFoldDB" id="D6PJC6"/>
<accession>D6PJC6</accession>
<feature type="compositionally biased region" description="Basic and acidic residues" evidence="1">
    <location>
        <begin position="111"/>
        <end position="125"/>
    </location>
</feature>
<organism evidence="2">
    <name type="scientific">uncultured organism MedDCM-OCT-S09-C171</name>
    <dbReference type="NCBI Taxonomy" id="743644"/>
    <lineage>
        <taxon>unclassified sequences</taxon>
        <taxon>environmental samples</taxon>
    </lineage>
</organism>
<dbReference type="EMBL" id="GU943102">
    <property type="protein sequence ID" value="ADD95827.1"/>
    <property type="molecule type" value="Genomic_DNA"/>
</dbReference>
<feature type="compositionally biased region" description="Polar residues" evidence="1">
    <location>
        <begin position="90"/>
        <end position="110"/>
    </location>
</feature>
<proteinExistence type="predicted"/>
<name>D6PJC6_9ZZZZ</name>
<sequence>MVTPATVLGNSLWVADSAQEVRSEDGDLVSESRAPVEEETSENKSGFCTPDSVVRAGNAETAAKSVSFCDQEEVAEAGLSPQEVAESKASPLTQKAQSPLFTQKEVSVSENEAHNDAEDSHRDSATADAALLGQSPEGV</sequence>
<reference evidence="2" key="1">
    <citation type="journal article" date="2010" name="ISME J.">
        <title>Metagenome of the Mediterranean deep chlorophyll maximum studied by direct and fosmid library 454 pyrosequencing.</title>
        <authorList>
            <person name="Ghai R."/>
            <person name="Martin-Cuadrado A.B."/>
            <person name="Molto A.G."/>
            <person name="Heredia I.G."/>
            <person name="Cabrera R."/>
            <person name="Martin J."/>
            <person name="Verdu M."/>
            <person name="Deschamps P."/>
            <person name="Moreira D."/>
            <person name="Lopez-Garcia P."/>
            <person name="Mira A."/>
            <person name="Rodriguez-Valera F."/>
        </authorList>
    </citation>
    <scope>NUCLEOTIDE SEQUENCE</scope>
</reference>